<organism evidence="2 3">
    <name type="scientific">Acetatifactor muris</name>
    <dbReference type="NCBI Taxonomy" id="879566"/>
    <lineage>
        <taxon>Bacteria</taxon>
        <taxon>Bacillati</taxon>
        <taxon>Bacillota</taxon>
        <taxon>Clostridia</taxon>
        <taxon>Lachnospirales</taxon>
        <taxon>Lachnospiraceae</taxon>
        <taxon>Acetatifactor</taxon>
    </lineage>
</organism>
<dbReference type="RefSeq" id="WP_103240128.1">
    <property type="nucleotide sequence ID" value="NZ_JANJZD010000012.1"/>
</dbReference>
<evidence type="ECO:0008006" key="4">
    <source>
        <dbReference type="Google" id="ProtNLM"/>
    </source>
</evidence>
<dbReference type="Proteomes" id="UP000236311">
    <property type="component" value="Unassembled WGS sequence"/>
</dbReference>
<keyword evidence="3" id="KW-1185">Reference proteome</keyword>
<accession>A0A2K4ZI34</accession>
<evidence type="ECO:0000313" key="2">
    <source>
        <dbReference type="EMBL" id="SOY30066.1"/>
    </source>
</evidence>
<evidence type="ECO:0000313" key="3">
    <source>
        <dbReference type="Proteomes" id="UP000236311"/>
    </source>
</evidence>
<proteinExistence type="predicted"/>
<protein>
    <recommendedName>
        <fullName evidence="4">Phage DNA packaging protein Nu1</fullName>
    </recommendedName>
</protein>
<dbReference type="OrthoDB" id="1908546at2"/>
<gene>
    <name evidence="2" type="ORF">AMURIS_02789</name>
</gene>
<feature type="coiled-coil region" evidence="1">
    <location>
        <begin position="71"/>
        <end position="102"/>
    </location>
</feature>
<dbReference type="EMBL" id="OFSM01000013">
    <property type="protein sequence ID" value="SOY30066.1"/>
    <property type="molecule type" value="Genomic_DNA"/>
</dbReference>
<dbReference type="AlphaFoldDB" id="A0A2K4ZI34"/>
<name>A0A2K4ZI34_9FIRM</name>
<reference evidence="2 3" key="1">
    <citation type="submission" date="2018-01" db="EMBL/GenBank/DDBJ databases">
        <authorList>
            <person name="Gaut B.S."/>
            <person name="Morton B.R."/>
            <person name="Clegg M.T."/>
            <person name="Duvall M.R."/>
        </authorList>
    </citation>
    <scope>NUCLEOTIDE SEQUENCE [LARGE SCALE GENOMIC DNA]</scope>
    <source>
        <strain evidence="2">GP69</strain>
    </source>
</reference>
<sequence length="189" mass="21463">MAEEKSSGGQFVKVEVIAQIFGVTVRRVQQLTQEGVVKTTEIPGEGRRYELVPTIKTYIQYLSDKAYGKGKSEKETELRQQKLEAEIALKESQGEMHRMRAEIAAGKYVDVEEVALDYQKFFVTFKRFALSIPSRLVSMISDSLEPLEARRVEKEMNAEVKRMLRAFVVSGCVPEEPGEKKARKNRAEA</sequence>
<evidence type="ECO:0000256" key="1">
    <source>
        <dbReference type="SAM" id="Coils"/>
    </source>
</evidence>
<keyword evidence="1" id="KW-0175">Coiled coil</keyword>